<feature type="domain" description="Moybdenum cofactor oxidoreductase dimerisation" evidence="3">
    <location>
        <begin position="429"/>
        <end position="517"/>
    </location>
</feature>
<keyword evidence="1" id="KW-0472">Membrane</keyword>
<dbReference type="Proteomes" id="UP000521676">
    <property type="component" value="Unassembled WGS sequence"/>
</dbReference>
<dbReference type="EMBL" id="CP128399">
    <property type="protein sequence ID" value="WJW66508.1"/>
    <property type="molecule type" value="Genomic_DNA"/>
</dbReference>
<evidence type="ECO:0000256" key="1">
    <source>
        <dbReference type="SAM" id="Phobius"/>
    </source>
</evidence>
<dbReference type="GO" id="GO:0043546">
    <property type="term" value="F:molybdopterin cofactor binding"/>
    <property type="evidence" value="ECO:0007669"/>
    <property type="project" value="TreeGrafter"/>
</dbReference>
<keyword evidence="7" id="KW-1185">Reference proteome</keyword>
<feature type="transmembrane region" description="Helical" evidence="1">
    <location>
        <begin position="85"/>
        <end position="110"/>
    </location>
</feature>
<reference evidence="5" key="2">
    <citation type="journal article" date="2024" name="Nature">
        <title>Anoxygenic phototroph of the Chloroflexota uses a type I reaction centre.</title>
        <authorList>
            <person name="Tsuji J.M."/>
            <person name="Shaw N.A."/>
            <person name="Nagashima S."/>
            <person name="Venkiteswaran J.J."/>
            <person name="Schiff S.L."/>
            <person name="Watanabe T."/>
            <person name="Fukui M."/>
            <person name="Hanada S."/>
            <person name="Tank M."/>
            <person name="Neufeld J.D."/>
        </authorList>
    </citation>
    <scope>NUCLEOTIDE SEQUENCE</scope>
    <source>
        <strain evidence="5">L227-S17</strain>
    </source>
</reference>
<keyword evidence="1" id="KW-0812">Transmembrane</keyword>
<evidence type="ECO:0000313" key="4">
    <source>
        <dbReference type="EMBL" id="NWJ44619.1"/>
    </source>
</evidence>
<accession>A0A8T7LYR8</accession>
<evidence type="ECO:0000259" key="3">
    <source>
        <dbReference type="Pfam" id="PF03404"/>
    </source>
</evidence>
<feature type="transmembrane region" description="Helical" evidence="1">
    <location>
        <begin position="122"/>
        <end position="143"/>
    </location>
</feature>
<name>A0A8T7LYR8_9CHLR</name>
<sequence length="542" mass="58985">MALTKNRIGSDPGLYNFENKKHRWTVFGAGAFASATMTLTMLLAQIAGLVPRSLANILSDKLATLFPAQIQEFFIQSIGPMGKTLLFYGVLLGQIVAGGLLALFLIWFVPRIENSQMLWRNSFILSVSIWVVTVLIGLPLMGAGFVGADLGQDQVIILLSSFLLFQLYGLALGYFFLKLMPESSEDVSVRRAEDESDEEIGNVPGRRRFILGLTAFFVVALAAGIGVGAFKVKNPGYWVNLGAGYEGDKLKGEITPVDTFYGVSKNVIDPNVNATDWKLEINGMVDKPIAFDYASISKLPAVTRTHTLTCISNPVGGQLIGNGEWKGTPLKDILAQVGVKSGAKKLVFTCADGYTDSITLDKAQDPNTLLVWEMDGVPLPQAHGFPVRALIPDIYGMKNAKWIRSITLINTEYEGYWQQEGWDNLAIIKTESTITSLQADEDLRSGEPVTVHGFAFAGARGIKKVEVSSDGGKTWQEARIKEAINQNSWQLWQFDWTPVGAGKTVTLTVRATDGTGAPQLKDNAAPFPSGSSGYHSVNVHII</sequence>
<dbReference type="Pfam" id="PF00174">
    <property type="entry name" value="Oxidored_molyb"/>
    <property type="match status" value="1"/>
</dbReference>
<reference evidence="4 6" key="1">
    <citation type="submission" date="2020-06" db="EMBL/GenBank/DDBJ databases">
        <title>Anoxygenic phototrophic Chloroflexota member uses a Type I reaction center.</title>
        <authorList>
            <person name="Tsuji J.M."/>
            <person name="Shaw N.A."/>
            <person name="Nagashima S."/>
            <person name="Venkiteswaran J."/>
            <person name="Schiff S.L."/>
            <person name="Hanada S."/>
            <person name="Tank M."/>
            <person name="Neufeld J.D."/>
        </authorList>
    </citation>
    <scope>NUCLEOTIDE SEQUENCE [LARGE SCALE GENOMIC DNA]</scope>
    <source>
        <strain evidence="4">L227-S17</strain>
    </source>
</reference>
<evidence type="ECO:0000313" key="5">
    <source>
        <dbReference type="EMBL" id="WJW66508.1"/>
    </source>
</evidence>
<evidence type="ECO:0000313" key="7">
    <source>
        <dbReference type="Proteomes" id="UP001431572"/>
    </source>
</evidence>
<protein>
    <submittedName>
        <fullName evidence="4">Molybdopterin-dependent oxidoreductase</fullName>
    </submittedName>
</protein>
<dbReference type="Proteomes" id="UP001431572">
    <property type="component" value="Chromosome 1"/>
</dbReference>
<dbReference type="GO" id="GO:0008482">
    <property type="term" value="F:sulfite oxidase activity"/>
    <property type="evidence" value="ECO:0007669"/>
    <property type="project" value="TreeGrafter"/>
</dbReference>
<feature type="domain" description="Oxidoreductase molybdopterin-binding" evidence="2">
    <location>
        <begin position="270"/>
        <end position="417"/>
    </location>
</feature>
<dbReference type="InterPro" id="IPR005066">
    <property type="entry name" value="MoCF_OxRdtse_dimer"/>
</dbReference>
<dbReference type="Pfam" id="PF03404">
    <property type="entry name" value="Mo-co_dimer"/>
    <property type="match status" value="1"/>
</dbReference>
<dbReference type="RefSeq" id="WP_341468396.1">
    <property type="nucleotide sequence ID" value="NZ_CP128399.1"/>
</dbReference>
<dbReference type="Gene3D" id="3.90.420.10">
    <property type="entry name" value="Oxidoreductase, molybdopterin-binding domain"/>
    <property type="match status" value="1"/>
</dbReference>
<dbReference type="Gene3D" id="2.60.40.650">
    <property type="match status" value="1"/>
</dbReference>
<feature type="transmembrane region" description="Helical" evidence="1">
    <location>
        <begin position="24"/>
        <end position="50"/>
    </location>
</feature>
<dbReference type="InterPro" id="IPR014756">
    <property type="entry name" value="Ig_E-set"/>
</dbReference>
<evidence type="ECO:0000259" key="2">
    <source>
        <dbReference type="Pfam" id="PF00174"/>
    </source>
</evidence>
<dbReference type="EMBL" id="JACATZ010000001">
    <property type="protein sequence ID" value="NWJ44619.1"/>
    <property type="molecule type" value="Genomic_DNA"/>
</dbReference>
<dbReference type="GO" id="GO:0006790">
    <property type="term" value="P:sulfur compound metabolic process"/>
    <property type="evidence" value="ECO:0007669"/>
    <property type="project" value="TreeGrafter"/>
</dbReference>
<dbReference type="SUPFAM" id="SSF56524">
    <property type="entry name" value="Oxidoreductase molybdopterin-binding domain"/>
    <property type="match status" value="1"/>
</dbReference>
<dbReference type="PANTHER" id="PTHR19372:SF7">
    <property type="entry name" value="SULFITE OXIDASE, MITOCHONDRIAL"/>
    <property type="match status" value="1"/>
</dbReference>
<dbReference type="PANTHER" id="PTHR19372">
    <property type="entry name" value="SULFITE REDUCTASE"/>
    <property type="match status" value="1"/>
</dbReference>
<feature type="transmembrane region" description="Helical" evidence="1">
    <location>
        <begin position="155"/>
        <end position="177"/>
    </location>
</feature>
<dbReference type="InterPro" id="IPR036374">
    <property type="entry name" value="OxRdtase_Mopterin-bd_sf"/>
</dbReference>
<evidence type="ECO:0000313" key="6">
    <source>
        <dbReference type="Proteomes" id="UP000521676"/>
    </source>
</evidence>
<proteinExistence type="predicted"/>
<keyword evidence="1" id="KW-1133">Transmembrane helix</keyword>
<dbReference type="InterPro" id="IPR000572">
    <property type="entry name" value="OxRdtase_Mopterin-bd_dom"/>
</dbReference>
<gene>
    <name evidence="4" type="ORF">HXX08_01955</name>
    <name evidence="5" type="ORF">OZ401_002311</name>
</gene>
<feature type="transmembrane region" description="Helical" evidence="1">
    <location>
        <begin position="209"/>
        <end position="230"/>
    </location>
</feature>
<organism evidence="4 6">
    <name type="scientific">Candidatus Chlorohelix allophototropha</name>
    <dbReference type="NCBI Taxonomy" id="3003348"/>
    <lineage>
        <taxon>Bacteria</taxon>
        <taxon>Bacillati</taxon>
        <taxon>Chloroflexota</taxon>
        <taxon>Chloroflexia</taxon>
        <taxon>Candidatus Chloroheliales</taxon>
        <taxon>Candidatus Chloroheliaceae</taxon>
        <taxon>Candidatus Chlorohelix</taxon>
    </lineage>
</organism>
<dbReference type="GO" id="GO:0020037">
    <property type="term" value="F:heme binding"/>
    <property type="evidence" value="ECO:0007669"/>
    <property type="project" value="TreeGrafter"/>
</dbReference>
<dbReference type="GO" id="GO:0030151">
    <property type="term" value="F:molybdenum ion binding"/>
    <property type="evidence" value="ECO:0007669"/>
    <property type="project" value="InterPro"/>
</dbReference>
<dbReference type="SUPFAM" id="SSF81296">
    <property type="entry name" value="E set domains"/>
    <property type="match status" value="1"/>
</dbReference>
<dbReference type="AlphaFoldDB" id="A0A8T7LYR8"/>